<organism evidence="2 3">
    <name type="scientific">Ponticaulis profundi</name>
    <dbReference type="NCBI Taxonomy" id="2665222"/>
    <lineage>
        <taxon>Bacteria</taxon>
        <taxon>Pseudomonadati</taxon>
        <taxon>Pseudomonadota</taxon>
        <taxon>Alphaproteobacteria</taxon>
        <taxon>Hyphomonadales</taxon>
        <taxon>Hyphomonadaceae</taxon>
        <taxon>Ponticaulis</taxon>
    </lineage>
</organism>
<sequence>MADGLVNSPDSLGANFDIDQKDAFLVDLDGFEGPLHLLLALARRQKVDLRRISVLELAEQYLGFIQDARKKRIDLAADYLLMAAWLAYLKSRLLLPKPEKAESDDEESADDLAARLAFRLQRLEAMRQAAADLMESDVLGRDVFERGLPERPVVIKRAQYNTRMIDLMAAFAKIQDRNKREKPHEVVKQYVLPLESAREVIEKALPELDDWRSLNDISDTKRSAEDDKVAPRKSRLASLFAASLDMTKAHRIDLRQDSYGAPVMVRRMDEVTEESHVV</sequence>
<comment type="caution">
    <text evidence="2">The sequence shown here is derived from an EMBL/GenBank/DDBJ whole genome shotgun (WGS) entry which is preliminary data.</text>
</comment>
<dbReference type="Gene3D" id="6.10.250.2410">
    <property type="match status" value="1"/>
</dbReference>
<evidence type="ECO:0000313" key="2">
    <source>
        <dbReference type="EMBL" id="MFC6199831.1"/>
    </source>
</evidence>
<dbReference type="Pfam" id="PF02616">
    <property type="entry name" value="SMC_ScpA"/>
    <property type="match status" value="1"/>
</dbReference>
<reference evidence="3" key="1">
    <citation type="journal article" date="2019" name="Int. J. Syst. Evol. Microbiol.">
        <title>The Global Catalogue of Microorganisms (GCM) 10K type strain sequencing project: providing services to taxonomists for standard genome sequencing and annotation.</title>
        <authorList>
            <consortium name="The Broad Institute Genomics Platform"/>
            <consortium name="The Broad Institute Genome Sequencing Center for Infectious Disease"/>
            <person name="Wu L."/>
            <person name="Ma J."/>
        </authorList>
    </citation>
    <scope>NUCLEOTIDE SEQUENCE [LARGE SCALE GENOMIC DNA]</scope>
    <source>
        <strain evidence="3">CGMCC-1.15741</strain>
    </source>
</reference>
<evidence type="ECO:0000313" key="3">
    <source>
        <dbReference type="Proteomes" id="UP001596303"/>
    </source>
</evidence>
<keyword evidence="3" id="KW-1185">Reference proteome</keyword>
<dbReference type="RefSeq" id="WP_377381339.1">
    <property type="nucleotide sequence ID" value="NZ_JBHSSW010000066.1"/>
</dbReference>
<dbReference type="EMBL" id="JBHSSW010000066">
    <property type="protein sequence ID" value="MFC6199831.1"/>
    <property type="molecule type" value="Genomic_DNA"/>
</dbReference>
<proteinExistence type="predicted"/>
<dbReference type="PANTHER" id="PTHR33969">
    <property type="entry name" value="SEGREGATION AND CONDENSATION PROTEIN A"/>
    <property type="match status" value="1"/>
</dbReference>
<name>A0ABW1SDT8_9PROT</name>
<dbReference type="InterPro" id="IPR003768">
    <property type="entry name" value="ScpA"/>
</dbReference>
<dbReference type="Proteomes" id="UP001596303">
    <property type="component" value="Unassembled WGS sequence"/>
</dbReference>
<protein>
    <recommendedName>
        <fullName evidence="1">Segregation and condensation protein A</fullName>
    </recommendedName>
</protein>
<dbReference type="PANTHER" id="PTHR33969:SF2">
    <property type="entry name" value="SEGREGATION AND CONDENSATION PROTEIN A"/>
    <property type="match status" value="1"/>
</dbReference>
<gene>
    <name evidence="2" type="ORF">ACFQDM_17270</name>
</gene>
<accession>A0ABW1SDT8</accession>
<evidence type="ECO:0000256" key="1">
    <source>
        <dbReference type="ARBA" id="ARBA00044777"/>
    </source>
</evidence>